<evidence type="ECO:0000313" key="3">
    <source>
        <dbReference type="Proteomes" id="UP000816034"/>
    </source>
</evidence>
<gene>
    <name evidence="2" type="ORF">C9374_010976</name>
</gene>
<feature type="compositionally biased region" description="Polar residues" evidence="1">
    <location>
        <begin position="1"/>
        <end position="24"/>
    </location>
</feature>
<dbReference type="GeneID" id="68103430"/>
<protein>
    <submittedName>
        <fullName evidence="2">Uncharacterized protein</fullName>
    </submittedName>
</protein>
<evidence type="ECO:0000256" key="1">
    <source>
        <dbReference type="SAM" id="MobiDB-lite"/>
    </source>
</evidence>
<evidence type="ECO:0000313" key="2">
    <source>
        <dbReference type="EMBL" id="KAG2374139.1"/>
    </source>
</evidence>
<sequence length="161" mass="17727">MMLPSSSPLLAGQLQKTPVNTTPSKVALSPSKSLSERDLSCSTDINTSKQESRLQREVGFLSVQGMTLNKSDCSAWSSHDIHKLLTTPKTSGGIGLVAEQIVGVTLYGSDLETVVDALIRFEGDDEDKIEHACAQIFIDDLSMRIRQPIVRWILQNLLKRM</sequence>
<dbReference type="AlphaFoldDB" id="A0AA88GEX6"/>
<dbReference type="EMBL" id="PYSW02000047">
    <property type="protein sequence ID" value="KAG2374139.1"/>
    <property type="molecule type" value="Genomic_DNA"/>
</dbReference>
<organism evidence="2 3">
    <name type="scientific">Naegleria lovaniensis</name>
    <name type="common">Amoeba</name>
    <dbReference type="NCBI Taxonomy" id="51637"/>
    <lineage>
        <taxon>Eukaryota</taxon>
        <taxon>Discoba</taxon>
        <taxon>Heterolobosea</taxon>
        <taxon>Tetramitia</taxon>
        <taxon>Eutetramitia</taxon>
        <taxon>Vahlkampfiidae</taxon>
        <taxon>Naegleria</taxon>
    </lineage>
</organism>
<name>A0AA88GEX6_NAELO</name>
<feature type="region of interest" description="Disordered" evidence="1">
    <location>
        <begin position="1"/>
        <end position="50"/>
    </location>
</feature>
<feature type="compositionally biased region" description="Polar residues" evidence="1">
    <location>
        <begin position="40"/>
        <end position="49"/>
    </location>
</feature>
<reference evidence="2 3" key="1">
    <citation type="journal article" date="2018" name="BMC Genomics">
        <title>The genome of Naegleria lovaniensis, the basis for a comparative approach to unravel pathogenicity factors of the human pathogenic amoeba N. fowleri.</title>
        <authorList>
            <person name="Liechti N."/>
            <person name="Schurch N."/>
            <person name="Bruggmann R."/>
            <person name="Wittwer M."/>
        </authorList>
    </citation>
    <scope>NUCLEOTIDE SEQUENCE [LARGE SCALE GENOMIC DNA]</scope>
    <source>
        <strain evidence="2 3">ATCC 30569</strain>
    </source>
</reference>
<dbReference type="Proteomes" id="UP000816034">
    <property type="component" value="Unassembled WGS sequence"/>
</dbReference>
<dbReference type="RefSeq" id="XP_044543313.1">
    <property type="nucleotide sequence ID" value="XM_044686579.1"/>
</dbReference>
<proteinExistence type="predicted"/>
<comment type="caution">
    <text evidence="2">The sequence shown here is derived from an EMBL/GenBank/DDBJ whole genome shotgun (WGS) entry which is preliminary data.</text>
</comment>
<accession>A0AA88GEX6</accession>
<keyword evidence="3" id="KW-1185">Reference proteome</keyword>